<gene>
    <name evidence="1" type="ORF">ECRASSUSDP1_LOCUS4645</name>
</gene>
<keyword evidence="2" id="KW-1185">Reference proteome</keyword>
<comment type="caution">
    <text evidence="1">The sequence shown here is derived from an EMBL/GenBank/DDBJ whole genome shotgun (WGS) entry which is preliminary data.</text>
</comment>
<name>A0AAD1XAF2_EUPCR</name>
<protein>
    <submittedName>
        <fullName evidence="1">Uncharacterized protein</fullName>
    </submittedName>
</protein>
<dbReference type="AlphaFoldDB" id="A0AAD1XAF2"/>
<sequence>MKKAFKVTQKSNPITSKNLHEIPFDVVKIADLEKVKNQIDSMKKDIYTQMEFKETELNNIRFEMTHLRNTLVDKADKTSVANINKRFLEFVPYLEFHAMGKSLGNYCSTEAHKLLQEDVERVKQGLGQYELISQVDNKIKKLQEEIANKLTFYTFKEDFAQKDRYLQEKFMKINVDITRNEQALIDINSIKLPAIIQVMDEKIDMKDLNLELGRLNSRLDQFAIKNEVNTIRNELEAFQ</sequence>
<proteinExistence type="predicted"/>
<evidence type="ECO:0000313" key="2">
    <source>
        <dbReference type="Proteomes" id="UP001295684"/>
    </source>
</evidence>
<dbReference type="Proteomes" id="UP001295684">
    <property type="component" value="Unassembled WGS sequence"/>
</dbReference>
<dbReference type="EMBL" id="CAMPGE010004465">
    <property type="protein sequence ID" value="CAI2363315.1"/>
    <property type="molecule type" value="Genomic_DNA"/>
</dbReference>
<organism evidence="1 2">
    <name type="scientific">Euplotes crassus</name>
    <dbReference type="NCBI Taxonomy" id="5936"/>
    <lineage>
        <taxon>Eukaryota</taxon>
        <taxon>Sar</taxon>
        <taxon>Alveolata</taxon>
        <taxon>Ciliophora</taxon>
        <taxon>Intramacronucleata</taxon>
        <taxon>Spirotrichea</taxon>
        <taxon>Hypotrichia</taxon>
        <taxon>Euplotida</taxon>
        <taxon>Euplotidae</taxon>
        <taxon>Moneuplotes</taxon>
    </lineage>
</organism>
<evidence type="ECO:0000313" key="1">
    <source>
        <dbReference type="EMBL" id="CAI2363315.1"/>
    </source>
</evidence>
<reference evidence="1" key="1">
    <citation type="submission" date="2023-07" db="EMBL/GenBank/DDBJ databases">
        <authorList>
            <consortium name="AG Swart"/>
            <person name="Singh M."/>
            <person name="Singh A."/>
            <person name="Seah K."/>
            <person name="Emmerich C."/>
        </authorList>
    </citation>
    <scope>NUCLEOTIDE SEQUENCE</scope>
    <source>
        <strain evidence="1">DP1</strain>
    </source>
</reference>
<accession>A0AAD1XAF2</accession>